<dbReference type="SUPFAM" id="SSF55874">
    <property type="entry name" value="ATPase domain of HSP90 chaperone/DNA topoisomerase II/histidine kinase"/>
    <property type="match status" value="1"/>
</dbReference>
<dbReference type="Pfam" id="PF00512">
    <property type="entry name" value="HisKA"/>
    <property type="match status" value="1"/>
</dbReference>
<dbReference type="Pfam" id="PF02518">
    <property type="entry name" value="HATPase_c"/>
    <property type="match status" value="1"/>
</dbReference>
<reference evidence="12 13" key="1">
    <citation type="submission" date="2020-08" db="EMBL/GenBank/DDBJ databases">
        <title>Genomic Encyclopedia of Type Strains, Phase IV (KMG-IV): sequencing the most valuable type-strain genomes for metagenomic binning, comparative biology and taxonomic classification.</title>
        <authorList>
            <person name="Goeker M."/>
        </authorList>
    </citation>
    <scope>NUCLEOTIDE SEQUENCE [LARGE SCALE GENOMIC DNA]</scope>
    <source>
        <strain evidence="12 13">DSM 103733</strain>
    </source>
</reference>
<dbReference type="PANTHER" id="PTHR43065">
    <property type="entry name" value="SENSOR HISTIDINE KINASE"/>
    <property type="match status" value="1"/>
</dbReference>
<dbReference type="GO" id="GO:0000155">
    <property type="term" value="F:phosphorelay sensor kinase activity"/>
    <property type="evidence" value="ECO:0007669"/>
    <property type="project" value="InterPro"/>
</dbReference>
<dbReference type="InterPro" id="IPR000014">
    <property type="entry name" value="PAS"/>
</dbReference>
<evidence type="ECO:0000256" key="3">
    <source>
        <dbReference type="ARBA" id="ARBA00022553"/>
    </source>
</evidence>
<comment type="caution">
    <text evidence="12">The sequence shown here is derived from an EMBL/GenBank/DDBJ whole genome shotgun (WGS) entry which is preliminary data.</text>
</comment>
<feature type="modified residue" description="4-aspartylphosphate" evidence="9">
    <location>
        <position position="55"/>
    </location>
</feature>
<dbReference type="EMBL" id="JACHEK010000002">
    <property type="protein sequence ID" value="MBB6143421.1"/>
    <property type="molecule type" value="Genomic_DNA"/>
</dbReference>
<evidence type="ECO:0000259" key="10">
    <source>
        <dbReference type="PROSITE" id="PS50109"/>
    </source>
</evidence>
<keyword evidence="6 12" id="KW-0418">Kinase</keyword>
<keyword evidence="7" id="KW-0067">ATP-binding</keyword>
<gene>
    <name evidence="12" type="ORF">HNQ77_001365</name>
</gene>
<evidence type="ECO:0000259" key="11">
    <source>
        <dbReference type="PROSITE" id="PS50110"/>
    </source>
</evidence>
<dbReference type="EC" id="2.7.13.3" evidence="2"/>
<dbReference type="Gene3D" id="3.30.450.20">
    <property type="entry name" value="PAS domain"/>
    <property type="match status" value="1"/>
</dbReference>
<dbReference type="SMART" id="SM00388">
    <property type="entry name" value="HisKA"/>
    <property type="match status" value="1"/>
</dbReference>
<name>A0A841JWR0_9BACT</name>
<dbReference type="SUPFAM" id="SSF47384">
    <property type="entry name" value="Homodimeric domain of signal transducing histidine kinase"/>
    <property type="match status" value="1"/>
</dbReference>
<feature type="domain" description="Histidine kinase" evidence="10">
    <location>
        <begin position="260"/>
        <end position="476"/>
    </location>
</feature>
<evidence type="ECO:0000256" key="4">
    <source>
        <dbReference type="ARBA" id="ARBA00022679"/>
    </source>
</evidence>
<evidence type="ECO:0000256" key="9">
    <source>
        <dbReference type="PROSITE-ProRule" id="PRU00169"/>
    </source>
</evidence>
<dbReference type="InterPro" id="IPR011006">
    <property type="entry name" value="CheY-like_superfamily"/>
</dbReference>
<dbReference type="InterPro" id="IPR036097">
    <property type="entry name" value="HisK_dim/P_sf"/>
</dbReference>
<dbReference type="PROSITE" id="PS50110">
    <property type="entry name" value="RESPONSE_REGULATORY"/>
    <property type="match status" value="1"/>
</dbReference>
<evidence type="ECO:0000256" key="2">
    <source>
        <dbReference type="ARBA" id="ARBA00012438"/>
    </source>
</evidence>
<dbReference type="PROSITE" id="PS50109">
    <property type="entry name" value="HIS_KIN"/>
    <property type="match status" value="1"/>
</dbReference>
<evidence type="ECO:0000256" key="1">
    <source>
        <dbReference type="ARBA" id="ARBA00000085"/>
    </source>
</evidence>
<keyword evidence="5" id="KW-0547">Nucleotide-binding</keyword>
<dbReference type="AlphaFoldDB" id="A0A841JWR0"/>
<dbReference type="Proteomes" id="UP000538666">
    <property type="component" value="Unassembled WGS sequence"/>
</dbReference>
<dbReference type="InterPro" id="IPR003661">
    <property type="entry name" value="HisK_dim/P_dom"/>
</dbReference>
<dbReference type="SUPFAM" id="SSF55785">
    <property type="entry name" value="PYP-like sensor domain (PAS domain)"/>
    <property type="match status" value="1"/>
</dbReference>
<dbReference type="Pfam" id="PF00072">
    <property type="entry name" value="Response_reg"/>
    <property type="match status" value="1"/>
</dbReference>
<dbReference type="PANTHER" id="PTHR43065:SF10">
    <property type="entry name" value="PEROXIDE STRESS-ACTIVATED HISTIDINE KINASE MAK3"/>
    <property type="match status" value="1"/>
</dbReference>
<dbReference type="RefSeq" id="WP_050062296.1">
    <property type="nucleotide sequence ID" value="NZ_JACHEK010000002.1"/>
</dbReference>
<evidence type="ECO:0000256" key="5">
    <source>
        <dbReference type="ARBA" id="ARBA00022741"/>
    </source>
</evidence>
<dbReference type="Pfam" id="PF13188">
    <property type="entry name" value="PAS_8"/>
    <property type="match status" value="1"/>
</dbReference>
<feature type="domain" description="Response regulatory" evidence="11">
    <location>
        <begin position="7"/>
        <end position="123"/>
    </location>
</feature>
<dbReference type="PRINTS" id="PR00344">
    <property type="entry name" value="BCTRLSENSOR"/>
</dbReference>
<evidence type="ECO:0000313" key="13">
    <source>
        <dbReference type="Proteomes" id="UP000538666"/>
    </source>
</evidence>
<dbReference type="InterPro" id="IPR003594">
    <property type="entry name" value="HATPase_dom"/>
</dbReference>
<dbReference type="Gene3D" id="1.10.287.130">
    <property type="match status" value="1"/>
</dbReference>
<proteinExistence type="predicted"/>
<evidence type="ECO:0000256" key="8">
    <source>
        <dbReference type="ARBA" id="ARBA00023012"/>
    </source>
</evidence>
<dbReference type="SMART" id="SM00387">
    <property type="entry name" value="HATPase_c"/>
    <property type="match status" value="1"/>
</dbReference>
<keyword evidence="3 9" id="KW-0597">Phosphoprotein</keyword>
<keyword evidence="4" id="KW-0808">Transferase</keyword>
<dbReference type="InterPro" id="IPR035965">
    <property type="entry name" value="PAS-like_dom_sf"/>
</dbReference>
<dbReference type="SMART" id="SM00091">
    <property type="entry name" value="PAS"/>
    <property type="match status" value="1"/>
</dbReference>
<accession>A0A841JWR0</accession>
<dbReference type="Gene3D" id="3.40.50.2300">
    <property type="match status" value="1"/>
</dbReference>
<evidence type="ECO:0000256" key="7">
    <source>
        <dbReference type="ARBA" id="ARBA00022840"/>
    </source>
</evidence>
<comment type="catalytic activity">
    <reaction evidence="1">
        <text>ATP + protein L-histidine = ADP + protein N-phospho-L-histidine.</text>
        <dbReference type="EC" id="2.7.13.3"/>
    </reaction>
</comment>
<dbReference type="InterPro" id="IPR001789">
    <property type="entry name" value="Sig_transdc_resp-reg_receiver"/>
</dbReference>
<dbReference type="SUPFAM" id="SSF52172">
    <property type="entry name" value="CheY-like"/>
    <property type="match status" value="1"/>
</dbReference>
<dbReference type="CDD" id="cd00130">
    <property type="entry name" value="PAS"/>
    <property type="match status" value="1"/>
</dbReference>
<dbReference type="SMART" id="SM00448">
    <property type="entry name" value="REC"/>
    <property type="match status" value="1"/>
</dbReference>
<dbReference type="Gene3D" id="3.30.565.10">
    <property type="entry name" value="Histidine kinase-like ATPase, C-terminal domain"/>
    <property type="match status" value="1"/>
</dbReference>
<dbReference type="CDD" id="cd00082">
    <property type="entry name" value="HisKA"/>
    <property type="match status" value="1"/>
</dbReference>
<dbReference type="InterPro" id="IPR004358">
    <property type="entry name" value="Sig_transdc_His_kin-like_C"/>
</dbReference>
<organism evidence="12 13">
    <name type="scientific">Silvibacterium bohemicum</name>
    <dbReference type="NCBI Taxonomy" id="1577686"/>
    <lineage>
        <taxon>Bacteria</taxon>
        <taxon>Pseudomonadati</taxon>
        <taxon>Acidobacteriota</taxon>
        <taxon>Terriglobia</taxon>
        <taxon>Terriglobales</taxon>
        <taxon>Acidobacteriaceae</taxon>
        <taxon>Silvibacterium</taxon>
    </lineage>
</organism>
<evidence type="ECO:0000313" key="12">
    <source>
        <dbReference type="EMBL" id="MBB6143421.1"/>
    </source>
</evidence>
<evidence type="ECO:0000256" key="6">
    <source>
        <dbReference type="ARBA" id="ARBA00022777"/>
    </source>
</evidence>
<dbReference type="InterPro" id="IPR036890">
    <property type="entry name" value="HATPase_C_sf"/>
</dbReference>
<keyword evidence="13" id="KW-1185">Reference proteome</keyword>
<dbReference type="GO" id="GO:0005524">
    <property type="term" value="F:ATP binding"/>
    <property type="evidence" value="ECO:0007669"/>
    <property type="project" value="UniProtKB-KW"/>
</dbReference>
<dbReference type="InterPro" id="IPR005467">
    <property type="entry name" value="His_kinase_dom"/>
</dbReference>
<protein>
    <recommendedName>
        <fullName evidence="2">histidine kinase</fullName>
        <ecNumber evidence="2">2.7.13.3</ecNumber>
    </recommendedName>
</protein>
<sequence length="479" mass="52877">MTSESTSVLVVDDRAANRYTTTHALARAGFTIIEAASGKEALELAKKLPAVIVLDVKLPDILGYEVCRRIKGNSLTRHIPVLQLSASFLSNESKLYALESGADAYLIQPTDPVVLVATVRSLVRMHRAESQAEAAAKQWQATFDALSEGVAILDRSGTILRCNRAMVELLDRTYGEIENSSLEDLVRSCFALDLQQEGVRLPREVQAGSRFFRLSLDQIVSQDEATGGILIIAETTAQKRAEEALLASERLAATGRMAHTIAHEINNPLEAITNLTYLLQNSLDKPETARTYINATAKELERVSRISRQILSFHRESSTPVDIRISDLIDDVLALNNRALVDRQIQLRKEWDSELLVQGFPAQLRQVFSNLVRNAVEASSIGGEIRIRISSSSLGQRTAEPEVRVTIADRGLGIPSENRKRIFEAFFTTKALKGSGVGLWLSSTIVHEHGGRLRVRSCTEPSRSGTCMSIILPRRSVRQ</sequence>
<keyword evidence="8" id="KW-0902">Two-component regulatory system</keyword>
<dbReference type="OrthoDB" id="9810730at2"/>